<organism evidence="1 2">
    <name type="scientific">Aphis craccivora</name>
    <name type="common">Cowpea aphid</name>
    <dbReference type="NCBI Taxonomy" id="307492"/>
    <lineage>
        <taxon>Eukaryota</taxon>
        <taxon>Metazoa</taxon>
        <taxon>Ecdysozoa</taxon>
        <taxon>Arthropoda</taxon>
        <taxon>Hexapoda</taxon>
        <taxon>Insecta</taxon>
        <taxon>Pterygota</taxon>
        <taxon>Neoptera</taxon>
        <taxon>Paraneoptera</taxon>
        <taxon>Hemiptera</taxon>
        <taxon>Sternorrhyncha</taxon>
        <taxon>Aphidomorpha</taxon>
        <taxon>Aphidoidea</taxon>
        <taxon>Aphididae</taxon>
        <taxon>Aphidini</taxon>
        <taxon>Aphis</taxon>
        <taxon>Aphis</taxon>
    </lineage>
</organism>
<dbReference type="EMBL" id="VUJU01012948">
    <property type="protein sequence ID" value="KAF0706339.1"/>
    <property type="molecule type" value="Genomic_DNA"/>
</dbReference>
<protein>
    <submittedName>
        <fullName evidence="1">NOF-FB transposable element protein</fullName>
    </submittedName>
</protein>
<evidence type="ECO:0000313" key="2">
    <source>
        <dbReference type="Proteomes" id="UP000478052"/>
    </source>
</evidence>
<comment type="caution">
    <text evidence="1">The sequence shown here is derived from an EMBL/GenBank/DDBJ whole genome shotgun (WGS) entry which is preliminary data.</text>
</comment>
<accession>A0A6G0VTW4</accession>
<evidence type="ECO:0000313" key="1">
    <source>
        <dbReference type="EMBL" id="KAF0706339.1"/>
    </source>
</evidence>
<reference evidence="1 2" key="1">
    <citation type="submission" date="2019-08" db="EMBL/GenBank/DDBJ databases">
        <title>Whole genome of Aphis craccivora.</title>
        <authorList>
            <person name="Voronova N.V."/>
            <person name="Shulinski R.S."/>
            <person name="Bandarenka Y.V."/>
            <person name="Zhorov D.G."/>
            <person name="Warner D."/>
        </authorList>
    </citation>
    <scope>NUCLEOTIDE SEQUENCE [LARGE SCALE GENOMIC DNA]</scope>
    <source>
        <strain evidence="1">180601</strain>
        <tissue evidence="1">Whole Body</tissue>
    </source>
</reference>
<dbReference type="AlphaFoldDB" id="A0A6G0VTW4"/>
<proteinExistence type="predicted"/>
<feature type="non-terminal residue" evidence="1">
    <location>
        <position position="223"/>
    </location>
</feature>
<sequence>QWIFSFLEIAVAKNNVWNDISLYLNSAMSGIAIHTFVFKGRHGVKEKLGFFKNVTSPISLKQTVDYESDFERSDECSVYSITSQNNASISSLGSGLRWQSEYLWCIIEVKKKSIGSTSDDEEFPTKKFLFTLSPEEWKQIQPLESIYKVNDKNRPFLNSRSYCILPKNSWTPLLPEHFWIHTHLQCCISFRRAKVYPNGSNYVVVVGRCISCESKFKGIIIDK</sequence>
<dbReference type="OrthoDB" id="7699963at2759"/>
<gene>
    <name evidence="1" type="ORF">FWK35_00034943</name>
</gene>
<keyword evidence="2" id="KW-1185">Reference proteome</keyword>
<name>A0A6G0VTW4_APHCR</name>
<dbReference type="Proteomes" id="UP000478052">
    <property type="component" value="Unassembled WGS sequence"/>
</dbReference>
<feature type="non-terminal residue" evidence="1">
    <location>
        <position position="1"/>
    </location>
</feature>